<gene>
    <name evidence="1" type="ORF">Hamer_G026824</name>
</gene>
<accession>A0A8J5K1L1</accession>
<evidence type="ECO:0000313" key="2">
    <source>
        <dbReference type="Proteomes" id="UP000747542"/>
    </source>
</evidence>
<comment type="caution">
    <text evidence="1">The sequence shown here is derived from an EMBL/GenBank/DDBJ whole genome shotgun (WGS) entry which is preliminary data.</text>
</comment>
<reference evidence="1" key="1">
    <citation type="journal article" date="2021" name="Sci. Adv.">
        <title>The American lobster genome reveals insights on longevity, neural, and immune adaptations.</title>
        <authorList>
            <person name="Polinski J.M."/>
            <person name="Zimin A.V."/>
            <person name="Clark K.F."/>
            <person name="Kohn A.B."/>
            <person name="Sadowski N."/>
            <person name="Timp W."/>
            <person name="Ptitsyn A."/>
            <person name="Khanna P."/>
            <person name="Romanova D.Y."/>
            <person name="Williams P."/>
            <person name="Greenwood S.J."/>
            <person name="Moroz L.L."/>
            <person name="Walt D.R."/>
            <person name="Bodnar A.G."/>
        </authorList>
    </citation>
    <scope>NUCLEOTIDE SEQUENCE</scope>
    <source>
        <strain evidence="1">GMGI-L3</strain>
    </source>
</reference>
<sequence length="184" mass="21245">MSVSEFSEMVRKDAQFLYDNPEALFKDFEDLVYNVIPLKLPEVFLNIPKAKLKMERLSSPHSTTAFYSVGAYDGSRPGVYFVNTFHCDSQPKYEMMTLSLHEGNPGHHLQGSHSMESPKIPFFRRVMEDRNYWQAPSRCGHYSFEMYRACRLVVDTGLHAFSWTRQEAGDYMIHNTALASVNVE</sequence>
<feature type="non-terminal residue" evidence="1">
    <location>
        <position position="184"/>
    </location>
</feature>
<dbReference type="EMBL" id="JAHLQT010023143">
    <property type="protein sequence ID" value="KAG7165873.1"/>
    <property type="molecule type" value="Genomic_DNA"/>
</dbReference>
<dbReference type="Pfam" id="PF05960">
    <property type="entry name" value="DUF885"/>
    <property type="match status" value="1"/>
</dbReference>
<evidence type="ECO:0000313" key="1">
    <source>
        <dbReference type="EMBL" id="KAG7165873.1"/>
    </source>
</evidence>
<keyword evidence="2" id="KW-1185">Reference proteome</keyword>
<organism evidence="1 2">
    <name type="scientific">Homarus americanus</name>
    <name type="common">American lobster</name>
    <dbReference type="NCBI Taxonomy" id="6706"/>
    <lineage>
        <taxon>Eukaryota</taxon>
        <taxon>Metazoa</taxon>
        <taxon>Ecdysozoa</taxon>
        <taxon>Arthropoda</taxon>
        <taxon>Crustacea</taxon>
        <taxon>Multicrustacea</taxon>
        <taxon>Malacostraca</taxon>
        <taxon>Eumalacostraca</taxon>
        <taxon>Eucarida</taxon>
        <taxon>Decapoda</taxon>
        <taxon>Pleocyemata</taxon>
        <taxon>Astacidea</taxon>
        <taxon>Nephropoidea</taxon>
        <taxon>Nephropidae</taxon>
        <taxon>Homarus</taxon>
    </lineage>
</organism>
<dbReference type="InterPro" id="IPR010281">
    <property type="entry name" value="DUF885"/>
</dbReference>
<dbReference type="PANTHER" id="PTHR33361:SF2">
    <property type="entry name" value="DUF885 DOMAIN-CONTAINING PROTEIN"/>
    <property type="match status" value="1"/>
</dbReference>
<dbReference type="AlphaFoldDB" id="A0A8J5K1L1"/>
<proteinExistence type="predicted"/>
<protein>
    <submittedName>
        <fullName evidence="1">Uncharacterized protein</fullName>
    </submittedName>
</protein>
<dbReference type="PANTHER" id="PTHR33361">
    <property type="entry name" value="GLR0591 PROTEIN"/>
    <property type="match status" value="1"/>
</dbReference>
<name>A0A8J5K1L1_HOMAM</name>
<dbReference type="Proteomes" id="UP000747542">
    <property type="component" value="Unassembled WGS sequence"/>
</dbReference>